<comment type="caution">
    <text evidence="1">The sequence shown here is derived from an EMBL/GenBank/DDBJ whole genome shotgun (WGS) entry which is preliminary data.</text>
</comment>
<gene>
    <name evidence="1" type="ORF">BpHYR1_007130</name>
</gene>
<dbReference type="Proteomes" id="UP000276133">
    <property type="component" value="Unassembled WGS sequence"/>
</dbReference>
<evidence type="ECO:0000313" key="1">
    <source>
        <dbReference type="EMBL" id="RNA09599.1"/>
    </source>
</evidence>
<name>A0A3M7QE84_BRAPC</name>
<protein>
    <submittedName>
        <fullName evidence="1">Uncharacterized protein</fullName>
    </submittedName>
</protein>
<reference evidence="1 2" key="1">
    <citation type="journal article" date="2018" name="Sci. Rep.">
        <title>Genomic signatures of local adaptation to the degree of environmental predictability in rotifers.</title>
        <authorList>
            <person name="Franch-Gras L."/>
            <person name="Hahn C."/>
            <person name="Garcia-Roger E.M."/>
            <person name="Carmona M.J."/>
            <person name="Serra M."/>
            <person name="Gomez A."/>
        </authorList>
    </citation>
    <scope>NUCLEOTIDE SEQUENCE [LARGE SCALE GENOMIC DNA]</scope>
    <source>
        <strain evidence="1">HYR1</strain>
    </source>
</reference>
<proteinExistence type="predicted"/>
<evidence type="ECO:0000313" key="2">
    <source>
        <dbReference type="Proteomes" id="UP000276133"/>
    </source>
</evidence>
<accession>A0A3M7QE84</accession>
<dbReference type="AlphaFoldDB" id="A0A3M7QE84"/>
<organism evidence="1 2">
    <name type="scientific">Brachionus plicatilis</name>
    <name type="common">Marine rotifer</name>
    <name type="synonym">Brachionus muelleri</name>
    <dbReference type="NCBI Taxonomy" id="10195"/>
    <lineage>
        <taxon>Eukaryota</taxon>
        <taxon>Metazoa</taxon>
        <taxon>Spiralia</taxon>
        <taxon>Gnathifera</taxon>
        <taxon>Rotifera</taxon>
        <taxon>Eurotatoria</taxon>
        <taxon>Monogononta</taxon>
        <taxon>Pseudotrocha</taxon>
        <taxon>Ploima</taxon>
        <taxon>Brachionidae</taxon>
        <taxon>Brachionus</taxon>
    </lineage>
</organism>
<keyword evidence="2" id="KW-1185">Reference proteome</keyword>
<sequence>MLTLELNMEKSVLQLTNFERKKKSISNHHSLSLLSLLVSFLLSVQQLGRSILVLKLLSKIGSNTSSAPISYQRLKGLRSTVRNISIHR</sequence>
<dbReference type="EMBL" id="REGN01006433">
    <property type="protein sequence ID" value="RNA09599.1"/>
    <property type="molecule type" value="Genomic_DNA"/>
</dbReference>